<dbReference type="InterPro" id="IPR043472">
    <property type="entry name" value="Macro_dom-like"/>
</dbReference>
<dbReference type="Pfam" id="PF10021">
    <property type="entry name" value="PARG_cat_microb"/>
    <property type="match status" value="1"/>
</dbReference>
<dbReference type="Gene3D" id="3.40.220.10">
    <property type="entry name" value="Leucine Aminopeptidase, subunit E, domain 1"/>
    <property type="match status" value="1"/>
</dbReference>
<proteinExistence type="predicted"/>
<sequence>MGTVVAVAQSEAKQALAIIASQTQVALPYILKDLPSLKADESELLALNADLPQLKVEDCPKHPKATIKIINEDTFDAAISMMASDDSNATNNPPSRPAVLNLASDTSPGGGWLNGAMAQEEALCYRSSLSLSLHKKYYPWNVMQGIYTRDVVVIRSSTEQGHKLVAPDKPANELPVVSVLSVAALRRPDVSDGDVLSSGTKKKVFAEKADRDLTKKKMELVLRMAASRGHDRLVLGALGCGAFKNPADDVAECWKEVFEQQEFQGGWWKEICFAVMDRRNEGNFEVFEKTLGGLGV</sequence>
<dbReference type="SUPFAM" id="SSF52949">
    <property type="entry name" value="Macro domain-like"/>
    <property type="match status" value="1"/>
</dbReference>
<dbReference type="Proteomes" id="UP000034680">
    <property type="component" value="Unassembled WGS sequence"/>
</dbReference>
<reference evidence="2 3" key="1">
    <citation type="submission" date="2015-05" db="EMBL/GenBank/DDBJ databases">
        <title>Distinctive expansion of gene families associated with plant cell wall degradation and secondary metabolism in the genomes of grapevine trunk pathogens.</title>
        <authorList>
            <person name="Lawrence D.P."/>
            <person name="Travadon R."/>
            <person name="Rolshausen P.E."/>
            <person name="Baumgartner K."/>
        </authorList>
    </citation>
    <scope>NUCLEOTIDE SEQUENCE [LARGE SCALE GENOMIC DNA]</scope>
    <source>
        <strain evidence="2">DA912</strain>
    </source>
</reference>
<keyword evidence="3" id="KW-1185">Reference proteome</keyword>
<dbReference type="PANTHER" id="PTHR35596">
    <property type="entry name" value="DUF2263 DOMAIN-CONTAINING PROTEIN"/>
    <property type="match status" value="1"/>
</dbReference>
<evidence type="ECO:0000313" key="2">
    <source>
        <dbReference type="EMBL" id="KKY34748.1"/>
    </source>
</evidence>
<organism evidence="2 3">
    <name type="scientific">Diaporthe ampelina</name>
    <dbReference type="NCBI Taxonomy" id="1214573"/>
    <lineage>
        <taxon>Eukaryota</taxon>
        <taxon>Fungi</taxon>
        <taxon>Dikarya</taxon>
        <taxon>Ascomycota</taxon>
        <taxon>Pezizomycotina</taxon>
        <taxon>Sordariomycetes</taxon>
        <taxon>Sordariomycetidae</taxon>
        <taxon>Diaporthales</taxon>
        <taxon>Diaporthaceae</taxon>
        <taxon>Diaporthe</taxon>
    </lineage>
</organism>
<dbReference type="InterPro" id="IPR019261">
    <property type="entry name" value="PARG_cat_microbial"/>
</dbReference>
<evidence type="ECO:0000259" key="1">
    <source>
        <dbReference type="Pfam" id="PF10021"/>
    </source>
</evidence>
<reference evidence="2 3" key="2">
    <citation type="submission" date="2015-05" db="EMBL/GenBank/DDBJ databases">
        <authorList>
            <person name="Morales-Cruz A."/>
            <person name="Amrine K.C."/>
            <person name="Cantu D."/>
        </authorList>
    </citation>
    <scope>NUCLEOTIDE SEQUENCE [LARGE SCALE GENOMIC DNA]</scope>
    <source>
        <strain evidence="2">DA912</strain>
    </source>
</reference>
<dbReference type="InterPro" id="IPR012664">
    <property type="entry name" value="CHP02452"/>
</dbReference>
<comment type="caution">
    <text evidence="2">The sequence shown here is derived from an EMBL/GenBank/DDBJ whole genome shotgun (WGS) entry which is preliminary data.</text>
</comment>
<protein>
    <submittedName>
        <fullName evidence="2">Putative mitochondrial chaperone bcs1</fullName>
    </submittedName>
</protein>
<gene>
    <name evidence="2" type="ORF">UCDDA912_g05300</name>
</gene>
<evidence type="ECO:0000313" key="3">
    <source>
        <dbReference type="Proteomes" id="UP000034680"/>
    </source>
</evidence>
<feature type="domain" description="Microbial-type PARG catalytic" evidence="1">
    <location>
        <begin position="59"/>
        <end position="147"/>
    </location>
</feature>
<dbReference type="NCBIfam" id="TIGR02452">
    <property type="entry name" value="TIGR02452 family protein"/>
    <property type="match status" value="1"/>
</dbReference>
<dbReference type="AlphaFoldDB" id="A0A0G2HI66"/>
<dbReference type="OrthoDB" id="9985428at2759"/>
<dbReference type="PANTHER" id="PTHR35596:SF1">
    <property type="entry name" value="MICROBIAL-TYPE PARG CATALYTIC DOMAIN-CONTAINING PROTEIN"/>
    <property type="match status" value="1"/>
</dbReference>
<dbReference type="EMBL" id="LCUC01000189">
    <property type="protein sequence ID" value="KKY34748.1"/>
    <property type="molecule type" value="Genomic_DNA"/>
</dbReference>
<accession>A0A0G2HI66</accession>
<name>A0A0G2HI66_9PEZI</name>